<keyword evidence="9 13" id="KW-0418">Kinase</keyword>
<evidence type="ECO:0000256" key="5">
    <source>
        <dbReference type="ARBA" id="ARBA00022516"/>
    </source>
</evidence>
<evidence type="ECO:0000256" key="4">
    <source>
        <dbReference type="ARBA" id="ARBA00016436"/>
    </source>
</evidence>
<dbReference type="EMBL" id="FQWZ01000001">
    <property type="protein sequence ID" value="SHG51673.1"/>
    <property type="molecule type" value="Genomic_DNA"/>
</dbReference>
<feature type="binding site" evidence="13">
    <location>
        <begin position="56"/>
        <end position="63"/>
    </location>
    <ligand>
        <name>ATP</name>
        <dbReference type="ChEBI" id="CHEBI:30616"/>
    </ligand>
</feature>
<comment type="function">
    <text evidence="1 13">Transfers the gamma-phosphate of ATP to the 4'-position of a tetraacyldisaccharide 1-phosphate intermediate (termed DS-1-P) to form tetraacyldisaccharide 1,4'-bis-phosphate (lipid IVA).</text>
</comment>
<sequence>MKQWLQQRWYARGTSPPLVLRPLASLYGAISRARRRRLIAAQASLPVPVIIIGNISIGGTGKTPFAIHLIGLLRDLGFKPGLISRGYGGRAAHYPLRVFPYTDPVLCGDEPLLIAQRTGVSVAVAPDRIAAARLLIGMDGVDVLVSDDGLQHYRLPRQREFCIVDGARGLGNGALLPAGPLREAPSRLLEVDHVVVNGAGFDAAPNALRFDLRLGDAVSVADPQRRRPLATFAGSAVHAVAGIGHPQRFFTSLEAAGLQLRPHPFADHHHYCAADLSFDEVLPVLMTEKDAVKCRRFAGSDHWYVPVDAVMSSADEQRMRESLLALKPAMTPETRSV</sequence>
<dbReference type="SUPFAM" id="SSF52540">
    <property type="entry name" value="P-loop containing nucleoside triphosphate hydrolases"/>
    <property type="match status" value="1"/>
</dbReference>
<reference evidence="14 15" key="1">
    <citation type="submission" date="2016-11" db="EMBL/GenBank/DDBJ databases">
        <authorList>
            <person name="Jaros S."/>
            <person name="Januszkiewicz K."/>
            <person name="Wedrychowicz H."/>
        </authorList>
    </citation>
    <scope>NUCLEOTIDE SEQUENCE [LARGE SCALE GENOMIC DNA]</scope>
    <source>
        <strain evidence="14 15">CGMCC 1.7049</strain>
    </source>
</reference>
<keyword evidence="8 13" id="KW-0547">Nucleotide-binding</keyword>
<proteinExistence type="inferred from homology"/>
<dbReference type="NCBIfam" id="TIGR00682">
    <property type="entry name" value="lpxK"/>
    <property type="match status" value="1"/>
</dbReference>
<dbReference type="InterPro" id="IPR027417">
    <property type="entry name" value="P-loop_NTPase"/>
</dbReference>
<keyword evidence="10 13" id="KW-0067">ATP-binding</keyword>
<comment type="pathway">
    <text evidence="2 13">Glycolipid biosynthesis; lipid IV(A) biosynthesis; lipid IV(A) from (3R)-3-hydroxytetradecanoyl-[acyl-carrier-protein] and UDP-N-acetyl-alpha-D-glucosamine: step 6/6.</text>
</comment>
<dbReference type="EC" id="2.7.1.130" evidence="3 13"/>
<name>A0A1M5KHL1_9GAMM</name>
<dbReference type="OrthoDB" id="9766423at2"/>
<evidence type="ECO:0000256" key="3">
    <source>
        <dbReference type="ARBA" id="ARBA00012071"/>
    </source>
</evidence>
<evidence type="ECO:0000256" key="11">
    <source>
        <dbReference type="ARBA" id="ARBA00023098"/>
    </source>
</evidence>
<dbReference type="PANTHER" id="PTHR42724">
    <property type="entry name" value="TETRAACYLDISACCHARIDE 4'-KINASE"/>
    <property type="match status" value="1"/>
</dbReference>
<evidence type="ECO:0000256" key="8">
    <source>
        <dbReference type="ARBA" id="ARBA00022741"/>
    </source>
</evidence>
<dbReference type="GO" id="GO:0009245">
    <property type="term" value="P:lipid A biosynthetic process"/>
    <property type="evidence" value="ECO:0007669"/>
    <property type="project" value="UniProtKB-UniRule"/>
</dbReference>
<keyword evidence="15" id="KW-1185">Reference proteome</keyword>
<keyword evidence="7 13" id="KW-0808">Transferase</keyword>
<comment type="catalytic activity">
    <reaction evidence="13">
        <text>a lipid A disaccharide + ATP = a lipid IVA + ADP + H(+)</text>
        <dbReference type="Rhea" id="RHEA:67840"/>
        <dbReference type="ChEBI" id="CHEBI:15378"/>
        <dbReference type="ChEBI" id="CHEBI:30616"/>
        <dbReference type="ChEBI" id="CHEBI:176343"/>
        <dbReference type="ChEBI" id="CHEBI:176425"/>
        <dbReference type="ChEBI" id="CHEBI:456216"/>
        <dbReference type="EC" id="2.7.1.130"/>
    </reaction>
</comment>
<dbReference type="AlphaFoldDB" id="A0A1M5KHL1"/>
<dbReference type="GO" id="GO:0005886">
    <property type="term" value="C:plasma membrane"/>
    <property type="evidence" value="ECO:0007669"/>
    <property type="project" value="TreeGrafter"/>
</dbReference>
<dbReference type="Pfam" id="PF02606">
    <property type="entry name" value="LpxK"/>
    <property type="match status" value="1"/>
</dbReference>
<dbReference type="UniPathway" id="UPA00359">
    <property type="reaction ID" value="UER00482"/>
</dbReference>
<keyword evidence="11 13" id="KW-0443">Lipid metabolism</keyword>
<evidence type="ECO:0000256" key="7">
    <source>
        <dbReference type="ARBA" id="ARBA00022679"/>
    </source>
</evidence>
<dbReference type="GO" id="GO:0009244">
    <property type="term" value="P:lipopolysaccharide core region biosynthetic process"/>
    <property type="evidence" value="ECO:0007669"/>
    <property type="project" value="TreeGrafter"/>
</dbReference>
<evidence type="ECO:0000256" key="6">
    <source>
        <dbReference type="ARBA" id="ARBA00022556"/>
    </source>
</evidence>
<evidence type="ECO:0000313" key="14">
    <source>
        <dbReference type="EMBL" id="SHG51673.1"/>
    </source>
</evidence>
<dbReference type="RefSeq" id="WP_072893536.1">
    <property type="nucleotide sequence ID" value="NZ_FQWZ01000001.1"/>
</dbReference>
<dbReference type="InterPro" id="IPR003758">
    <property type="entry name" value="LpxK"/>
</dbReference>
<dbReference type="GO" id="GO:0009029">
    <property type="term" value="F:lipid-A 4'-kinase activity"/>
    <property type="evidence" value="ECO:0007669"/>
    <property type="project" value="UniProtKB-UniRule"/>
</dbReference>
<dbReference type="GO" id="GO:0005524">
    <property type="term" value="F:ATP binding"/>
    <property type="evidence" value="ECO:0007669"/>
    <property type="project" value="UniProtKB-UniRule"/>
</dbReference>
<protein>
    <recommendedName>
        <fullName evidence="4 13">Tetraacyldisaccharide 4'-kinase</fullName>
        <ecNumber evidence="3 13">2.7.1.130</ecNumber>
    </recommendedName>
    <alternativeName>
        <fullName evidence="12 13">Lipid A 4'-kinase</fullName>
    </alternativeName>
</protein>
<dbReference type="Proteomes" id="UP000199758">
    <property type="component" value="Unassembled WGS sequence"/>
</dbReference>
<evidence type="ECO:0000256" key="9">
    <source>
        <dbReference type="ARBA" id="ARBA00022777"/>
    </source>
</evidence>
<evidence type="ECO:0000256" key="2">
    <source>
        <dbReference type="ARBA" id="ARBA00004870"/>
    </source>
</evidence>
<evidence type="ECO:0000256" key="12">
    <source>
        <dbReference type="ARBA" id="ARBA00029757"/>
    </source>
</evidence>
<evidence type="ECO:0000256" key="1">
    <source>
        <dbReference type="ARBA" id="ARBA00002274"/>
    </source>
</evidence>
<gene>
    <name evidence="13" type="primary">lpxK</name>
    <name evidence="14" type="ORF">SAMN04488068_0541</name>
</gene>
<evidence type="ECO:0000256" key="10">
    <source>
        <dbReference type="ARBA" id="ARBA00022840"/>
    </source>
</evidence>
<evidence type="ECO:0000313" key="15">
    <source>
        <dbReference type="Proteomes" id="UP000199758"/>
    </source>
</evidence>
<keyword evidence="6 13" id="KW-0441">Lipid A biosynthesis</keyword>
<dbReference type="PANTHER" id="PTHR42724:SF1">
    <property type="entry name" value="TETRAACYLDISACCHARIDE 4'-KINASE, MITOCHONDRIAL-RELATED"/>
    <property type="match status" value="1"/>
</dbReference>
<organism evidence="14 15">
    <name type="scientific">Hydrocarboniphaga daqingensis</name>
    <dbReference type="NCBI Taxonomy" id="490188"/>
    <lineage>
        <taxon>Bacteria</taxon>
        <taxon>Pseudomonadati</taxon>
        <taxon>Pseudomonadota</taxon>
        <taxon>Gammaproteobacteria</taxon>
        <taxon>Nevskiales</taxon>
        <taxon>Nevskiaceae</taxon>
        <taxon>Hydrocarboniphaga</taxon>
    </lineage>
</organism>
<keyword evidence="5 13" id="KW-0444">Lipid biosynthesis</keyword>
<dbReference type="STRING" id="490188.SAMN04488068_0541"/>
<comment type="similarity">
    <text evidence="13">Belongs to the LpxK family.</text>
</comment>
<dbReference type="HAMAP" id="MF_00409">
    <property type="entry name" value="LpxK"/>
    <property type="match status" value="1"/>
</dbReference>
<evidence type="ECO:0000256" key="13">
    <source>
        <dbReference type="HAMAP-Rule" id="MF_00409"/>
    </source>
</evidence>
<accession>A0A1M5KHL1</accession>